<feature type="transmembrane region" description="Helical" evidence="1">
    <location>
        <begin position="210"/>
        <end position="228"/>
    </location>
</feature>
<feature type="transmembrane region" description="Helical" evidence="1">
    <location>
        <begin position="152"/>
        <end position="172"/>
    </location>
</feature>
<dbReference type="AlphaFoldDB" id="A0A0D7W6B6"/>
<feature type="transmembrane region" description="Helical" evidence="1">
    <location>
        <begin position="12"/>
        <end position="31"/>
    </location>
</feature>
<protein>
    <recommendedName>
        <fullName evidence="4">YhhN-like protein</fullName>
    </recommendedName>
</protein>
<evidence type="ECO:0000313" key="2">
    <source>
        <dbReference type="EMBL" id="KJD34574.1"/>
    </source>
</evidence>
<keyword evidence="3" id="KW-1185">Reference proteome</keyword>
<dbReference type="PATRIC" id="fig|1382798.3.peg.398"/>
<evidence type="ECO:0000256" key="1">
    <source>
        <dbReference type="SAM" id="Phobius"/>
    </source>
</evidence>
<feature type="transmembrane region" description="Helical" evidence="1">
    <location>
        <begin position="118"/>
        <end position="140"/>
    </location>
</feature>
<proteinExistence type="predicted"/>
<accession>A0A0D7W6B6</accession>
<dbReference type="RefSeq" id="WP_044624959.1">
    <property type="nucleotide sequence ID" value="NZ_JTDV01000001.1"/>
</dbReference>
<comment type="caution">
    <text evidence="2">The sequence shown here is derived from an EMBL/GenBank/DDBJ whole genome shotgun (WGS) entry which is preliminary data.</text>
</comment>
<dbReference type="EMBL" id="JTDV01000001">
    <property type="protein sequence ID" value="KJD34574.1"/>
    <property type="molecule type" value="Genomic_DNA"/>
</dbReference>
<keyword evidence="1" id="KW-0472">Membrane</keyword>
<keyword evidence="1" id="KW-1133">Transmembrane helix</keyword>
<feature type="transmembrane region" description="Helical" evidence="1">
    <location>
        <begin position="87"/>
        <end position="106"/>
    </location>
</feature>
<evidence type="ECO:0008006" key="4">
    <source>
        <dbReference type="Google" id="ProtNLM"/>
    </source>
</evidence>
<dbReference type="Proteomes" id="UP000032361">
    <property type="component" value="Unassembled WGS sequence"/>
</dbReference>
<keyword evidence="1" id="KW-0812">Transmembrane</keyword>
<feature type="transmembrane region" description="Helical" evidence="1">
    <location>
        <begin position="37"/>
        <end position="55"/>
    </location>
</feature>
<evidence type="ECO:0000313" key="3">
    <source>
        <dbReference type="Proteomes" id="UP000032361"/>
    </source>
</evidence>
<sequence length="261" mass="29806">MIVKKLALPIFSKLLLTVLIVTLLVNLIGIFSNNQVLVQASFVLLIPVFLTVFLMRYKKLNLALVSFLIFSLLGNISSVFITDPSFGFIPDAFYFLSFVYLILMIAPDFKFQRINKVIGSYLILVFSINLYLLYALYSFLVSIIPDDLGVNVFAIKSFVLIVLAFVALGVYLNYQTQKSIFFLSAVACFGFSLMLEYVNSYYTSSFSFLMIHRMLYIAGIYFIFRYATIEAVKSMKVKARIKQKRVVKEKQQAIAETMILN</sequence>
<gene>
    <name evidence="2" type="ORF">PK35_01970</name>
</gene>
<feature type="transmembrane region" description="Helical" evidence="1">
    <location>
        <begin position="179"/>
        <end position="198"/>
    </location>
</feature>
<name>A0A0D7W6B6_9FLAO</name>
<reference evidence="2 3" key="1">
    <citation type="journal article" date="2015" name="Antonie Van Leeuwenhoek">
        <title>Tamlana nanhaiensis sp. nov., isolated from surface seawater collected from the South China Sea.</title>
        <authorList>
            <person name="Liu X."/>
            <person name="Lai Q."/>
            <person name="Du Y."/>
            <person name="Li G."/>
            <person name="Sun F."/>
            <person name="Shao Z."/>
        </authorList>
    </citation>
    <scope>NUCLEOTIDE SEQUENCE [LARGE SCALE GENOMIC DNA]</scope>
    <source>
        <strain evidence="2 3">FHC16</strain>
    </source>
</reference>
<organism evidence="2 3">
    <name type="scientific">Neotamlana nanhaiensis</name>
    <dbReference type="NCBI Taxonomy" id="1382798"/>
    <lineage>
        <taxon>Bacteria</taxon>
        <taxon>Pseudomonadati</taxon>
        <taxon>Bacteroidota</taxon>
        <taxon>Flavobacteriia</taxon>
        <taxon>Flavobacteriales</taxon>
        <taxon>Flavobacteriaceae</taxon>
        <taxon>Neotamlana</taxon>
    </lineage>
</organism>
<dbReference type="OrthoDB" id="1437664at2"/>
<feature type="transmembrane region" description="Helical" evidence="1">
    <location>
        <begin position="62"/>
        <end position="81"/>
    </location>
</feature>